<dbReference type="AlphaFoldDB" id="A0A6V7PWF5"/>
<name>A0A6V7PWF5_ANACO</name>
<keyword evidence="5" id="KW-0539">Nucleus</keyword>
<evidence type="ECO:0000256" key="1">
    <source>
        <dbReference type="ARBA" id="ARBA00004123"/>
    </source>
</evidence>
<evidence type="ECO:0000313" key="6">
    <source>
        <dbReference type="EMBL" id="CAD1834998.1"/>
    </source>
</evidence>
<dbReference type="InterPro" id="IPR036322">
    <property type="entry name" value="WD40_repeat_dom_sf"/>
</dbReference>
<dbReference type="EMBL" id="LR862152">
    <property type="protein sequence ID" value="CAD1834998.1"/>
    <property type="molecule type" value="Genomic_DNA"/>
</dbReference>
<reference evidence="6" key="1">
    <citation type="submission" date="2020-07" db="EMBL/GenBank/DDBJ databases">
        <authorList>
            <person name="Lin J."/>
        </authorList>
    </citation>
    <scope>NUCLEOTIDE SEQUENCE</scope>
</reference>
<dbReference type="GO" id="GO:0005829">
    <property type="term" value="C:cytosol"/>
    <property type="evidence" value="ECO:0007669"/>
    <property type="project" value="TreeGrafter"/>
</dbReference>
<keyword evidence="2" id="KW-0853">WD repeat</keyword>
<accession>A0A6V7PWF5</accession>
<dbReference type="PANTHER" id="PTHR16288">
    <property type="entry name" value="WD40 REPEAT PROTEIN 4"/>
    <property type="match status" value="1"/>
</dbReference>
<sequence>MEEKQIASLKCDEEKYITLSNTSLKGDEENYVSCLAFAYPSDQIQGFLLSRSDDSTVRLWNFIDGILLDTCKIGAKAGLIKAEESKPAVTYICTSQDGSLIAITIQRQVQFVRYVKCLLMRLKLITYQS</sequence>
<dbReference type="PANTHER" id="PTHR16288:SF0">
    <property type="entry name" value="TRNA (GUANINE-N(7)-)-METHYLTRANSFERASE NON-CATALYTIC SUBUNIT WDR4"/>
    <property type="match status" value="1"/>
</dbReference>
<evidence type="ECO:0000256" key="3">
    <source>
        <dbReference type="ARBA" id="ARBA00022694"/>
    </source>
</evidence>
<keyword evidence="4" id="KW-0677">Repeat</keyword>
<evidence type="ECO:0000256" key="4">
    <source>
        <dbReference type="ARBA" id="ARBA00022737"/>
    </source>
</evidence>
<dbReference type="GO" id="GO:0005634">
    <property type="term" value="C:nucleus"/>
    <property type="evidence" value="ECO:0007669"/>
    <property type="project" value="UniProtKB-SubCell"/>
</dbReference>
<comment type="subcellular location">
    <subcellularLocation>
        <location evidence="1">Nucleus</location>
    </subcellularLocation>
</comment>
<dbReference type="SUPFAM" id="SSF50978">
    <property type="entry name" value="WD40 repeat-like"/>
    <property type="match status" value="1"/>
</dbReference>
<dbReference type="Gene3D" id="2.130.10.10">
    <property type="entry name" value="YVTN repeat-like/Quinoprotein amine dehydrogenase"/>
    <property type="match status" value="1"/>
</dbReference>
<dbReference type="InterPro" id="IPR028884">
    <property type="entry name" value="Trm82"/>
</dbReference>
<proteinExistence type="predicted"/>
<keyword evidence="3" id="KW-0819">tRNA processing</keyword>
<dbReference type="InterPro" id="IPR015943">
    <property type="entry name" value="WD40/YVTN_repeat-like_dom_sf"/>
</dbReference>
<dbReference type="GO" id="GO:0036265">
    <property type="term" value="P:RNA (guanine-N7)-methylation"/>
    <property type="evidence" value="ECO:0007669"/>
    <property type="project" value="InterPro"/>
</dbReference>
<dbReference type="GO" id="GO:0043527">
    <property type="term" value="C:tRNA methyltransferase complex"/>
    <property type="evidence" value="ECO:0007669"/>
    <property type="project" value="TreeGrafter"/>
</dbReference>
<evidence type="ECO:0000256" key="2">
    <source>
        <dbReference type="ARBA" id="ARBA00022574"/>
    </source>
</evidence>
<protein>
    <submittedName>
        <fullName evidence="6">Uncharacterized protein</fullName>
    </submittedName>
</protein>
<organism evidence="6">
    <name type="scientific">Ananas comosus var. bracteatus</name>
    <name type="common">red pineapple</name>
    <dbReference type="NCBI Taxonomy" id="296719"/>
    <lineage>
        <taxon>Eukaryota</taxon>
        <taxon>Viridiplantae</taxon>
        <taxon>Streptophyta</taxon>
        <taxon>Embryophyta</taxon>
        <taxon>Tracheophyta</taxon>
        <taxon>Spermatophyta</taxon>
        <taxon>Magnoliopsida</taxon>
        <taxon>Liliopsida</taxon>
        <taxon>Poales</taxon>
        <taxon>Bromeliaceae</taxon>
        <taxon>Bromelioideae</taxon>
        <taxon>Ananas</taxon>
    </lineage>
</organism>
<evidence type="ECO:0000256" key="5">
    <source>
        <dbReference type="ARBA" id="ARBA00023242"/>
    </source>
</evidence>
<dbReference type="GO" id="GO:0006400">
    <property type="term" value="P:tRNA modification"/>
    <property type="evidence" value="ECO:0007669"/>
    <property type="project" value="TreeGrafter"/>
</dbReference>
<gene>
    <name evidence="6" type="ORF">CB5_LOCUS18209</name>
</gene>